<organism evidence="5 6">
    <name type="scientific">Methylibium petroleiphilum (strain ATCC BAA-1232 / LMG 22953 / PM1)</name>
    <dbReference type="NCBI Taxonomy" id="420662"/>
    <lineage>
        <taxon>Bacteria</taxon>
        <taxon>Pseudomonadati</taxon>
        <taxon>Pseudomonadota</taxon>
        <taxon>Betaproteobacteria</taxon>
        <taxon>Burkholderiales</taxon>
        <taxon>Sphaerotilaceae</taxon>
        <taxon>Methylibium</taxon>
    </lineage>
</organism>
<feature type="binding site" evidence="4">
    <location>
        <position position="39"/>
    </location>
    <ligand>
        <name>molybdate</name>
        <dbReference type="ChEBI" id="CHEBI:36264"/>
    </ligand>
</feature>
<dbReference type="RefSeq" id="WP_011829813.1">
    <property type="nucleotide sequence ID" value="NC_008825.1"/>
</dbReference>
<dbReference type="GO" id="GO:0030973">
    <property type="term" value="F:molybdate ion binding"/>
    <property type="evidence" value="ECO:0007669"/>
    <property type="project" value="TreeGrafter"/>
</dbReference>
<protein>
    <submittedName>
        <fullName evidence="5">Molybdenum ABC transporter, periplasmic molybdenum-binding protein, putative</fullName>
    </submittedName>
</protein>
<dbReference type="InterPro" id="IPR005950">
    <property type="entry name" value="ModA"/>
</dbReference>
<dbReference type="PIRSF" id="PIRSF004846">
    <property type="entry name" value="ModA"/>
    <property type="match status" value="1"/>
</dbReference>
<evidence type="ECO:0000256" key="2">
    <source>
        <dbReference type="ARBA" id="ARBA00022723"/>
    </source>
</evidence>
<dbReference type="Pfam" id="PF13531">
    <property type="entry name" value="SBP_bac_11"/>
    <property type="match status" value="1"/>
</dbReference>
<dbReference type="PANTHER" id="PTHR30632:SF0">
    <property type="entry name" value="SULFATE-BINDING PROTEIN"/>
    <property type="match status" value="1"/>
</dbReference>
<dbReference type="KEGG" id="mpt:Mpe_A2220"/>
<accession>A2SHY7</accession>
<dbReference type="HOGENOM" id="CLU_083611_0_0_4"/>
<keyword evidence="6" id="KW-1185">Reference proteome</keyword>
<reference evidence="5 6" key="1">
    <citation type="journal article" date="2007" name="J. Bacteriol.">
        <title>Whole-genome analysis of the methyl tert-butyl ether-degrading beta-proteobacterium Methylibium petroleiphilum PM1.</title>
        <authorList>
            <person name="Kane S.R."/>
            <person name="Chakicherla A.Y."/>
            <person name="Chain P.S.G."/>
            <person name="Schmidt R."/>
            <person name="Shin M.W."/>
            <person name="Legler T.C."/>
            <person name="Scow K.M."/>
            <person name="Larimer F.W."/>
            <person name="Lucas S.M."/>
            <person name="Richardson P.M."/>
            <person name="Hristova K.R."/>
        </authorList>
    </citation>
    <scope>NUCLEOTIDE SEQUENCE [LARGE SCALE GENOMIC DNA]</scope>
    <source>
        <strain evidence="6">ATCC BAA-1232 / LMG 22953 / PM1</strain>
    </source>
</reference>
<evidence type="ECO:0000313" key="5">
    <source>
        <dbReference type="EMBL" id="ABM95176.1"/>
    </source>
</evidence>
<evidence type="ECO:0000256" key="1">
    <source>
        <dbReference type="ARBA" id="ARBA00009175"/>
    </source>
</evidence>
<dbReference type="Proteomes" id="UP000000366">
    <property type="component" value="Chromosome"/>
</dbReference>
<name>A2SHY7_METPP</name>
<keyword evidence="2 4" id="KW-0479">Metal-binding</keyword>
<dbReference type="PANTHER" id="PTHR30632">
    <property type="entry name" value="MOLYBDATE-BINDING PERIPLASMIC PROTEIN"/>
    <property type="match status" value="1"/>
</dbReference>
<dbReference type="eggNOG" id="COG0725">
    <property type="taxonomic scope" value="Bacteria"/>
</dbReference>
<keyword evidence="3" id="KW-0732">Signal</keyword>
<dbReference type="Gene3D" id="3.40.190.10">
    <property type="entry name" value="Periplasmic binding protein-like II"/>
    <property type="match status" value="2"/>
</dbReference>
<keyword evidence="4" id="KW-0500">Molybdenum</keyword>
<dbReference type="GO" id="GO:0015689">
    <property type="term" value="P:molybdate ion transport"/>
    <property type="evidence" value="ECO:0007669"/>
    <property type="project" value="InterPro"/>
</dbReference>
<dbReference type="SUPFAM" id="SSF53850">
    <property type="entry name" value="Periplasmic binding protein-like II"/>
    <property type="match status" value="1"/>
</dbReference>
<evidence type="ECO:0000256" key="3">
    <source>
        <dbReference type="ARBA" id="ARBA00022729"/>
    </source>
</evidence>
<dbReference type="InterPro" id="IPR050682">
    <property type="entry name" value="ModA/WtpA"/>
</dbReference>
<comment type="similarity">
    <text evidence="1">Belongs to the bacterial solute-binding protein ModA family.</text>
</comment>
<dbReference type="EMBL" id="CP000555">
    <property type="protein sequence ID" value="ABM95176.1"/>
    <property type="molecule type" value="Genomic_DNA"/>
</dbReference>
<gene>
    <name evidence="5" type="ordered locus">Mpe_A2220</name>
</gene>
<evidence type="ECO:0000313" key="6">
    <source>
        <dbReference type="Proteomes" id="UP000000366"/>
    </source>
</evidence>
<dbReference type="STRING" id="420662.Mpe_A2220"/>
<sequence>MKAAALALVAAVTMALGMTGEASRAGAPDGELVVFAAGSLRAPLAEIGRQFEAREPGAPLRFVFGASGLLKDRLSAGEAAEVFASANMAHPQALATVGRAGAVQRFTRNRLCLLARPEAGVTADNALDRLLDPAVRVGTSTPQADPSGDYTWELFRRIDGRGAAYAGAYESLDRKALKLTGGPASPPPPAGRSVYAALLEAGQADVFITYCTNALQAQQELPALQRVDLPEDVNVSADYGVALLERAGPRARRFVDFVLGPAGQAVLAQQGFAPR</sequence>
<dbReference type="GO" id="GO:0046872">
    <property type="term" value="F:metal ion binding"/>
    <property type="evidence" value="ECO:0007669"/>
    <property type="project" value="UniProtKB-KW"/>
</dbReference>
<feature type="binding site" evidence="4">
    <location>
        <position position="67"/>
    </location>
    <ligand>
        <name>molybdate</name>
        <dbReference type="ChEBI" id="CHEBI:36264"/>
    </ligand>
</feature>
<dbReference type="NCBIfam" id="NF002918">
    <property type="entry name" value="PRK03537.1-4"/>
    <property type="match status" value="1"/>
</dbReference>
<proteinExistence type="inferred from homology"/>
<dbReference type="AlphaFoldDB" id="A2SHY7"/>
<evidence type="ECO:0000256" key="4">
    <source>
        <dbReference type="PIRSR" id="PIRSR004846-1"/>
    </source>
</evidence>